<evidence type="ECO:0000313" key="1">
    <source>
        <dbReference type="EMBL" id="GFY91150.1"/>
    </source>
</evidence>
<dbReference type="EMBL" id="BJWL01000007">
    <property type="protein sequence ID" value="GFY91150.1"/>
    <property type="molecule type" value="Genomic_DNA"/>
</dbReference>
<name>A0A7J0EXL3_9ERIC</name>
<organism evidence="1 2">
    <name type="scientific">Actinidia rufa</name>
    <dbReference type="NCBI Taxonomy" id="165716"/>
    <lineage>
        <taxon>Eukaryota</taxon>
        <taxon>Viridiplantae</taxon>
        <taxon>Streptophyta</taxon>
        <taxon>Embryophyta</taxon>
        <taxon>Tracheophyta</taxon>
        <taxon>Spermatophyta</taxon>
        <taxon>Magnoliopsida</taxon>
        <taxon>eudicotyledons</taxon>
        <taxon>Gunneridae</taxon>
        <taxon>Pentapetalae</taxon>
        <taxon>asterids</taxon>
        <taxon>Ericales</taxon>
        <taxon>Actinidiaceae</taxon>
        <taxon>Actinidia</taxon>
    </lineage>
</organism>
<gene>
    <name evidence="1" type="ORF">Acr_07g0013460</name>
</gene>
<dbReference type="AlphaFoldDB" id="A0A7J0EXL3"/>
<sequence length="33" mass="3685">MAPKSMRSSRKKRQRLALVVTTPTMAAGQKRKA</sequence>
<keyword evidence="2" id="KW-1185">Reference proteome</keyword>
<reference evidence="1 2" key="1">
    <citation type="submission" date="2019-07" db="EMBL/GenBank/DDBJ databases">
        <title>De Novo Assembly of kiwifruit Actinidia rufa.</title>
        <authorList>
            <person name="Sugita-Konishi S."/>
            <person name="Sato K."/>
            <person name="Mori E."/>
            <person name="Abe Y."/>
            <person name="Kisaki G."/>
            <person name="Hamano K."/>
            <person name="Suezawa K."/>
            <person name="Otani M."/>
            <person name="Fukuda T."/>
            <person name="Manabe T."/>
            <person name="Gomi K."/>
            <person name="Tabuchi M."/>
            <person name="Akimitsu K."/>
            <person name="Kataoka I."/>
        </authorList>
    </citation>
    <scope>NUCLEOTIDE SEQUENCE [LARGE SCALE GENOMIC DNA]</scope>
    <source>
        <strain evidence="2">cv. Fuchu</strain>
    </source>
</reference>
<protein>
    <submittedName>
        <fullName evidence="1">Uncharacterized protein</fullName>
    </submittedName>
</protein>
<dbReference type="Proteomes" id="UP000585474">
    <property type="component" value="Unassembled WGS sequence"/>
</dbReference>
<comment type="caution">
    <text evidence="1">The sequence shown here is derived from an EMBL/GenBank/DDBJ whole genome shotgun (WGS) entry which is preliminary data.</text>
</comment>
<evidence type="ECO:0000313" key="2">
    <source>
        <dbReference type="Proteomes" id="UP000585474"/>
    </source>
</evidence>
<proteinExistence type="predicted"/>
<accession>A0A7J0EXL3</accession>